<dbReference type="VEuPathDB" id="PiroplasmaDB:BOVATA_007750"/>
<dbReference type="AlphaFoldDB" id="A0A2H6K8E8"/>
<feature type="compositionally biased region" description="Acidic residues" evidence="1">
    <location>
        <begin position="235"/>
        <end position="245"/>
    </location>
</feature>
<gene>
    <name evidence="2" type="ORF">BOVATA_007750</name>
</gene>
<dbReference type="EMBL" id="BDSA01000001">
    <property type="protein sequence ID" value="GBE59282.1"/>
    <property type="molecule type" value="Genomic_DNA"/>
</dbReference>
<comment type="caution">
    <text evidence="2">The sequence shown here is derived from an EMBL/GenBank/DDBJ whole genome shotgun (WGS) entry which is preliminary data.</text>
</comment>
<name>A0A2H6K8E8_9APIC</name>
<proteinExistence type="predicted"/>
<evidence type="ECO:0000256" key="1">
    <source>
        <dbReference type="SAM" id="MobiDB-lite"/>
    </source>
</evidence>
<dbReference type="Proteomes" id="UP000236319">
    <property type="component" value="Unassembled WGS sequence"/>
</dbReference>
<feature type="region of interest" description="Disordered" evidence="1">
    <location>
        <begin position="415"/>
        <end position="455"/>
    </location>
</feature>
<dbReference type="GeneID" id="39873052"/>
<accession>A0A2H6K8E8</accession>
<reference evidence="2 3" key="1">
    <citation type="journal article" date="2017" name="BMC Genomics">
        <title>Whole-genome assembly of Babesia ovata and comparative genomics between closely related pathogens.</title>
        <authorList>
            <person name="Yamagishi J."/>
            <person name="Asada M."/>
            <person name="Hakimi H."/>
            <person name="Tanaka T.Q."/>
            <person name="Sugimoto C."/>
            <person name="Kawazu S."/>
        </authorList>
    </citation>
    <scope>NUCLEOTIDE SEQUENCE [LARGE SCALE GENOMIC DNA]</scope>
    <source>
        <strain evidence="2 3">Miyake</strain>
    </source>
</reference>
<keyword evidence="3" id="KW-1185">Reference proteome</keyword>
<dbReference type="RefSeq" id="XP_028865525.1">
    <property type="nucleotide sequence ID" value="XM_029009692.1"/>
</dbReference>
<protein>
    <submittedName>
        <fullName evidence="2">Uncharacterized protein</fullName>
    </submittedName>
</protein>
<evidence type="ECO:0000313" key="3">
    <source>
        <dbReference type="Proteomes" id="UP000236319"/>
    </source>
</evidence>
<feature type="compositionally biased region" description="Basic and acidic residues" evidence="1">
    <location>
        <begin position="246"/>
        <end position="262"/>
    </location>
</feature>
<organism evidence="2 3">
    <name type="scientific">Babesia ovata</name>
    <dbReference type="NCBI Taxonomy" id="189622"/>
    <lineage>
        <taxon>Eukaryota</taxon>
        <taxon>Sar</taxon>
        <taxon>Alveolata</taxon>
        <taxon>Apicomplexa</taxon>
        <taxon>Aconoidasida</taxon>
        <taxon>Piroplasmida</taxon>
        <taxon>Babesiidae</taxon>
        <taxon>Babesia</taxon>
    </lineage>
</organism>
<sequence length="485" mass="53229">MITLGGFAVVVPEGSDDSDIEVIPPNGLHYYAIDEYHYGRIKRLANLFKDFDAMHSDLLVVSSAIGASEAPLETKTAAQEACELIEKGLIDLTSDAKEYTELGNIFDKYREMLDEFNHGGATQEMSAELRAAVSALEQQFDGKQALVIGATSHRLLDIEARISRAADFIEEHRAVVETHHETNKPVEQEEIPPFQDPLAPQSPDQGTHETEEIDGDVVNGDENTAQPAEASEYVQIDDEEPEDSTEEHTSDLQERTPPADESMERIRAYLRDRSILPKLSKLHKYAQSIDEVMHGLTVDEADSIMVPKKTLSGVPQCTGASGTLCDIVFGQSAKIDMAYVIYKRYGEIIDTLEKTDPNSPQVKQLMDEQQQLEREFERFEPLVTMEILDIAERDELATIHLLEVLKVMVDGESSPESVADEISTSPAEKSSGAEDAPTTEGDAAGNGDIAKKMRGTKDTAASSGIVAMGIRAIQATVALYMIATL</sequence>
<evidence type="ECO:0000313" key="2">
    <source>
        <dbReference type="EMBL" id="GBE59282.1"/>
    </source>
</evidence>
<feature type="region of interest" description="Disordered" evidence="1">
    <location>
        <begin position="179"/>
        <end position="262"/>
    </location>
</feature>